<evidence type="ECO:0000256" key="1">
    <source>
        <dbReference type="ARBA" id="ARBA00001970"/>
    </source>
</evidence>
<dbReference type="InterPro" id="IPR048327">
    <property type="entry name" value="Dyp_perox_N"/>
</dbReference>
<keyword evidence="5" id="KW-0408">Iron</keyword>
<comment type="cofactor">
    <cofactor evidence="1">
        <name>heme b</name>
        <dbReference type="ChEBI" id="CHEBI:60344"/>
    </cofactor>
</comment>
<reference evidence="9 10" key="1">
    <citation type="submission" date="2018-12" db="EMBL/GenBank/DDBJ databases">
        <authorList>
            <consortium name="Pathogen Informatics"/>
        </authorList>
    </citation>
    <scope>NUCLEOTIDE SEQUENCE [LARGE SCALE GENOMIC DNA]</scope>
    <source>
        <strain evidence="9 10">NCTC12871</strain>
    </source>
</reference>
<feature type="domain" description="Dyp-type peroxidase N-terminal" evidence="7">
    <location>
        <begin position="8"/>
        <end position="139"/>
    </location>
</feature>
<dbReference type="GO" id="GO:0020037">
    <property type="term" value="F:heme binding"/>
    <property type="evidence" value="ECO:0007669"/>
    <property type="project" value="InterPro"/>
</dbReference>
<keyword evidence="2 9" id="KW-0575">Peroxidase</keyword>
<evidence type="ECO:0000256" key="2">
    <source>
        <dbReference type="ARBA" id="ARBA00022559"/>
    </source>
</evidence>
<comment type="similarity">
    <text evidence="6">Belongs to the DyP-type peroxidase family.</text>
</comment>
<dbReference type="PANTHER" id="PTHR30521">
    <property type="entry name" value="DEFERROCHELATASE/PEROXIDASE"/>
    <property type="match status" value="1"/>
</dbReference>
<dbReference type="PROSITE" id="PS51404">
    <property type="entry name" value="DYP_PEROXIDASE"/>
    <property type="match status" value="1"/>
</dbReference>
<evidence type="ECO:0000256" key="6">
    <source>
        <dbReference type="ARBA" id="ARBA00025737"/>
    </source>
</evidence>
<dbReference type="AlphaFoldDB" id="A0A448TTW2"/>
<evidence type="ECO:0000313" key="10">
    <source>
        <dbReference type="Proteomes" id="UP000279799"/>
    </source>
</evidence>
<proteinExistence type="inferred from homology"/>
<evidence type="ECO:0000259" key="7">
    <source>
        <dbReference type="Pfam" id="PF04261"/>
    </source>
</evidence>
<accession>A0A448TTW2</accession>
<dbReference type="SUPFAM" id="SSF54909">
    <property type="entry name" value="Dimeric alpha+beta barrel"/>
    <property type="match status" value="1"/>
</dbReference>
<gene>
    <name evidence="9" type="primary">yfeX</name>
    <name evidence="9" type="ORF">NCTC12871_00673</name>
</gene>
<feature type="domain" description="Dyp-type peroxidase C-terminal" evidence="8">
    <location>
        <begin position="142"/>
        <end position="304"/>
    </location>
</feature>
<evidence type="ECO:0000259" key="8">
    <source>
        <dbReference type="Pfam" id="PF20628"/>
    </source>
</evidence>
<dbReference type="GO" id="GO:0005829">
    <property type="term" value="C:cytosol"/>
    <property type="evidence" value="ECO:0007669"/>
    <property type="project" value="TreeGrafter"/>
</dbReference>
<dbReference type="GO" id="GO:0046872">
    <property type="term" value="F:metal ion binding"/>
    <property type="evidence" value="ECO:0007669"/>
    <property type="project" value="UniProtKB-KW"/>
</dbReference>
<dbReference type="NCBIfam" id="TIGR01413">
    <property type="entry name" value="Dyp_perox_fam"/>
    <property type="match status" value="1"/>
</dbReference>
<dbReference type="EC" id="1.11.1.-" evidence="9"/>
<keyword evidence="4 9" id="KW-0560">Oxidoreductase</keyword>
<dbReference type="Pfam" id="PF04261">
    <property type="entry name" value="Dyp_perox_N"/>
    <property type="match status" value="1"/>
</dbReference>
<organism evidence="9 10">
    <name type="scientific">Actinobacillus delphinicola</name>
    <dbReference type="NCBI Taxonomy" id="51161"/>
    <lineage>
        <taxon>Bacteria</taxon>
        <taxon>Pseudomonadati</taxon>
        <taxon>Pseudomonadota</taxon>
        <taxon>Gammaproteobacteria</taxon>
        <taxon>Pasteurellales</taxon>
        <taxon>Pasteurellaceae</taxon>
        <taxon>Actinobacillus</taxon>
    </lineage>
</organism>
<evidence type="ECO:0000256" key="4">
    <source>
        <dbReference type="ARBA" id="ARBA00023002"/>
    </source>
</evidence>
<dbReference type="EMBL" id="LR134510">
    <property type="protein sequence ID" value="VEJ09228.1"/>
    <property type="molecule type" value="Genomic_DNA"/>
</dbReference>
<evidence type="ECO:0000256" key="5">
    <source>
        <dbReference type="ARBA" id="ARBA00023004"/>
    </source>
</evidence>
<dbReference type="InterPro" id="IPR006314">
    <property type="entry name" value="Dyp_peroxidase"/>
</dbReference>
<dbReference type="Pfam" id="PF20628">
    <property type="entry name" value="Dyp_perox_C"/>
    <property type="match status" value="1"/>
</dbReference>
<name>A0A448TTW2_9PAST</name>
<evidence type="ECO:0000313" key="9">
    <source>
        <dbReference type="EMBL" id="VEJ09228.1"/>
    </source>
</evidence>
<dbReference type="RefSeq" id="WP_126598980.1">
    <property type="nucleotide sequence ID" value="NZ_LR134510.1"/>
</dbReference>
<dbReference type="PANTHER" id="PTHR30521:SF0">
    <property type="entry name" value="DYP-TYPE PEROXIDASE FAMILY PROTEIN"/>
    <property type="match status" value="1"/>
</dbReference>
<sequence>MHRFELAQQGTITDPNSFAEYLTFVIKDGVSAEDIKEALAQVFVIQKSIGQKDTNAHLSVSFGVSLNGWERIFNDLPKPKQLTAFQPLKNGKREFPATPGDIFFMIKSERMDLNFQAAKHIRRAFLNKADLTEDTQGYKYLDSRDLIDFVDGTENPKLQERLDTVLVEEDVDLHKGGTYLLVQKYVDIDNLLPWDKEPVEYQEKVIGRTKFDDIELADNVKPVWAHNAKSKVFFDDVEQKMFRQNRPFGNAQQHGTMFVGFAANPDVLLTSIKQMITADKDGNYDRLLDFVQAVTGNLYFFPSMTLINNFDD</sequence>
<dbReference type="GO" id="GO:0004601">
    <property type="term" value="F:peroxidase activity"/>
    <property type="evidence" value="ECO:0007669"/>
    <property type="project" value="UniProtKB-KW"/>
</dbReference>
<keyword evidence="3" id="KW-0479">Metal-binding</keyword>
<dbReference type="OrthoDB" id="3251355at2"/>
<keyword evidence="10" id="KW-1185">Reference proteome</keyword>
<dbReference type="InterPro" id="IPR048328">
    <property type="entry name" value="Dyp_perox_C"/>
</dbReference>
<evidence type="ECO:0000256" key="3">
    <source>
        <dbReference type="ARBA" id="ARBA00022723"/>
    </source>
</evidence>
<dbReference type="KEGG" id="adp:NCTC12871_00673"/>
<dbReference type="Proteomes" id="UP000279799">
    <property type="component" value="Chromosome"/>
</dbReference>
<protein>
    <submittedName>
        <fullName evidence="9">Iron-dependent peroxidase</fullName>
        <ecNumber evidence="9">1.11.1.-</ecNumber>
    </submittedName>
</protein>
<dbReference type="InterPro" id="IPR011008">
    <property type="entry name" value="Dimeric_a/b-barrel"/>
</dbReference>